<reference evidence="2" key="1">
    <citation type="submission" date="2014-09" db="EMBL/GenBank/DDBJ databases">
        <authorList>
            <person name="Magalhaes I.L.F."/>
            <person name="Oliveira U."/>
            <person name="Santos F.R."/>
            <person name="Vidigal T.H.D.A."/>
            <person name="Brescovit A.D."/>
            <person name="Santos A.J."/>
        </authorList>
    </citation>
    <scope>NUCLEOTIDE SEQUENCE</scope>
    <source>
        <tissue evidence="2">Shoot tissue taken approximately 20 cm above the soil surface</tissue>
    </source>
</reference>
<accession>A0A0A9B2G3</accession>
<protein>
    <submittedName>
        <fullName evidence="2">Uncharacterized protein</fullName>
    </submittedName>
</protein>
<organism evidence="2">
    <name type="scientific">Arundo donax</name>
    <name type="common">Giant reed</name>
    <name type="synonym">Donax arundinaceus</name>
    <dbReference type="NCBI Taxonomy" id="35708"/>
    <lineage>
        <taxon>Eukaryota</taxon>
        <taxon>Viridiplantae</taxon>
        <taxon>Streptophyta</taxon>
        <taxon>Embryophyta</taxon>
        <taxon>Tracheophyta</taxon>
        <taxon>Spermatophyta</taxon>
        <taxon>Magnoliopsida</taxon>
        <taxon>Liliopsida</taxon>
        <taxon>Poales</taxon>
        <taxon>Poaceae</taxon>
        <taxon>PACMAD clade</taxon>
        <taxon>Arundinoideae</taxon>
        <taxon>Arundineae</taxon>
        <taxon>Arundo</taxon>
    </lineage>
</organism>
<dbReference type="AlphaFoldDB" id="A0A0A9B2G3"/>
<reference evidence="2" key="2">
    <citation type="journal article" date="2015" name="Data Brief">
        <title>Shoot transcriptome of the giant reed, Arundo donax.</title>
        <authorList>
            <person name="Barrero R.A."/>
            <person name="Guerrero F.D."/>
            <person name="Moolhuijzen P."/>
            <person name="Goolsby J.A."/>
            <person name="Tidwell J."/>
            <person name="Bellgard S.E."/>
            <person name="Bellgard M.I."/>
        </authorList>
    </citation>
    <scope>NUCLEOTIDE SEQUENCE</scope>
    <source>
        <tissue evidence="2">Shoot tissue taken approximately 20 cm above the soil surface</tissue>
    </source>
</reference>
<sequence>MGGRTRVLGAADSSLLPLLALIHSRYPTNTQEATQEMQNCRGEQSQNKEMSPRTKNTAQVTST</sequence>
<feature type="region of interest" description="Disordered" evidence="1">
    <location>
        <begin position="30"/>
        <end position="63"/>
    </location>
</feature>
<evidence type="ECO:0000313" key="2">
    <source>
        <dbReference type="EMBL" id="JAD58159.1"/>
    </source>
</evidence>
<evidence type="ECO:0000256" key="1">
    <source>
        <dbReference type="SAM" id="MobiDB-lite"/>
    </source>
</evidence>
<proteinExistence type="predicted"/>
<name>A0A0A9B2G3_ARUDO</name>
<dbReference type="EMBL" id="GBRH01239736">
    <property type="protein sequence ID" value="JAD58159.1"/>
    <property type="molecule type" value="Transcribed_RNA"/>
</dbReference>